<evidence type="ECO:0000256" key="8">
    <source>
        <dbReference type="RuleBase" id="RU004474"/>
    </source>
</evidence>
<dbReference type="PRINTS" id="PR00070">
    <property type="entry name" value="DHFR"/>
</dbReference>
<dbReference type="InterPro" id="IPR017925">
    <property type="entry name" value="DHFR_CS"/>
</dbReference>
<sequence>MLAFLWAEDQRHLIGNQGHLPWHLPNDLHYFKSVTWQQTIVMGHRTFTSLPHGALPQRQNIVLSHDHNLHLPHVQMIYSKAELLQLAATSKKIFVIGGSNVFAQLRAEVDYLYVTKIAHQFVGDVYMPPLDYQDFQLISRRQGEVNSQNPWPHEFLVYQRYK</sequence>
<proteinExistence type="inferred from homology"/>
<dbReference type="InterPro" id="IPR024072">
    <property type="entry name" value="DHFR-like_dom_sf"/>
</dbReference>
<dbReference type="PROSITE" id="PS51330">
    <property type="entry name" value="DHFR_2"/>
    <property type="match status" value="1"/>
</dbReference>
<dbReference type="EC" id="1.5.1.3" evidence="3 7"/>
<dbReference type="PANTHER" id="PTHR48069">
    <property type="entry name" value="DIHYDROFOLATE REDUCTASE"/>
    <property type="match status" value="1"/>
</dbReference>
<dbReference type="GO" id="GO:0004146">
    <property type="term" value="F:dihydrofolate reductase activity"/>
    <property type="evidence" value="ECO:0007669"/>
    <property type="project" value="UniProtKB-EC"/>
</dbReference>
<comment type="similarity">
    <text evidence="2 7 8">Belongs to the dihydrofolate reductase family.</text>
</comment>
<dbReference type="Gene3D" id="3.40.430.10">
    <property type="entry name" value="Dihydrofolate Reductase, subunit A"/>
    <property type="match status" value="1"/>
</dbReference>
<evidence type="ECO:0000256" key="2">
    <source>
        <dbReference type="ARBA" id="ARBA00009539"/>
    </source>
</evidence>
<evidence type="ECO:0000256" key="1">
    <source>
        <dbReference type="ARBA" id="ARBA00004903"/>
    </source>
</evidence>
<evidence type="ECO:0000313" key="11">
    <source>
        <dbReference type="Proteomes" id="UP000033695"/>
    </source>
</evidence>
<dbReference type="PATRIC" id="fig|1218508.4.peg.935"/>
<accession>A0A0F4KRD1</accession>
<keyword evidence="4 7" id="KW-0554">One-carbon metabolism</keyword>
<dbReference type="CDD" id="cd00209">
    <property type="entry name" value="DHFR"/>
    <property type="match status" value="1"/>
</dbReference>
<dbReference type="AlphaFoldDB" id="A0A0F4KRD1"/>
<dbReference type="PROSITE" id="PS00075">
    <property type="entry name" value="DHFR_1"/>
    <property type="match status" value="1"/>
</dbReference>
<dbReference type="SUPFAM" id="SSF53597">
    <property type="entry name" value="Dihydrofolate reductase-like"/>
    <property type="match status" value="1"/>
</dbReference>
<dbReference type="GO" id="GO:0046654">
    <property type="term" value="P:tetrahydrofolate biosynthetic process"/>
    <property type="evidence" value="ECO:0007669"/>
    <property type="project" value="UniProtKB-UniPathway"/>
</dbReference>
<comment type="pathway">
    <text evidence="1 7">Cofactor biosynthesis; tetrahydrofolate biosynthesis; 5,6,7,8-tetrahydrofolate from 7,8-dihydrofolate: step 1/1.</text>
</comment>
<comment type="catalytic activity">
    <reaction evidence="7">
        <text>(6S)-5,6,7,8-tetrahydrofolate + NADP(+) = 7,8-dihydrofolate + NADPH + H(+)</text>
        <dbReference type="Rhea" id="RHEA:15009"/>
        <dbReference type="ChEBI" id="CHEBI:15378"/>
        <dbReference type="ChEBI" id="CHEBI:57451"/>
        <dbReference type="ChEBI" id="CHEBI:57453"/>
        <dbReference type="ChEBI" id="CHEBI:57783"/>
        <dbReference type="ChEBI" id="CHEBI:58349"/>
        <dbReference type="EC" id="1.5.1.3"/>
    </reaction>
</comment>
<dbReference type="EMBL" id="JXBZ01000008">
    <property type="protein sequence ID" value="KJY48549.1"/>
    <property type="molecule type" value="Genomic_DNA"/>
</dbReference>
<dbReference type="OrthoDB" id="9804315at2"/>
<evidence type="ECO:0000313" key="10">
    <source>
        <dbReference type="EMBL" id="KJY48549.1"/>
    </source>
</evidence>
<dbReference type="GO" id="GO:0006730">
    <property type="term" value="P:one-carbon metabolic process"/>
    <property type="evidence" value="ECO:0007669"/>
    <property type="project" value="UniProtKB-KW"/>
</dbReference>
<comment type="caution">
    <text evidence="10">The sequence shown here is derived from an EMBL/GenBank/DDBJ whole genome shotgun (WGS) entry which is preliminary data.</text>
</comment>
<keyword evidence="6 7" id="KW-0560">Oxidoreductase</keyword>
<evidence type="ECO:0000256" key="7">
    <source>
        <dbReference type="PIRNR" id="PIRNR000194"/>
    </source>
</evidence>
<dbReference type="PANTHER" id="PTHR48069:SF3">
    <property type="entry name" value="DIHYDROFOLATE REDUCTASE"/>
    <property type="match status" value="1"/>
</dbReference>
<dbReference type="GO" id="GO:0046655">
    <property type="term" value="P:folic acid metabolic process"/>
    <property type="evidence" value="ECO:0007669"/>
    <property type="project" value="TreeGrafter"/>
</dbReference>
<evidence type="ECO:0000256" key="5">
    <source>
        <dbReference type="ARBA" id="ARBA00022857"/>
    </source>
</evidence>
<name>A0A0F4KRD1_9LACO</name>
<gene>
    <name evidence="10" type="primary">dfrA</name>
    <name evidence="10" type="ORF">JG29_09500</name>
</gene>
<dbReference type="HOGENOM" id="CLU_043966_5_2_9"/>
<evidence type="ECO:0000256" key="3">
    <source>
        <dbReference type="ARBA" id="ARBA00012856"/>
    </source>
</evidence>
<keyword evidence="11" id="KW-1185">Reference proteome</keyword>
<keyword evidence="5 7" id="KW-0521">NADP</keyword>
<dbReference type="STRING" id="1218508.JG29_09500"/>
<dbReference type="GO" id="GO:0005829">
    <property type="term" value="C:cytosol"/>
    <property type="evidence" value="ECO:0007669"/>
    <property type="project" value="TreeGrafter"/>
</dbReference>
<dbReference type="RefSeq" id="WP_045922814.1">
    <property type="nucleotide sequence ID" value="NZ_JBHTHW010000008.1"/>
</dbReference>
<dbReference type="GO" id="GO:0046452">
    <property type="term" value="P:dihydrofolate metabolic process"/>
    <property type="evidence" value="ECO:0007669"/>
    <property type="project" value="TreeGrafter"/>
</dbReference>
<dbReference type="Proteomes" id="UP000033695">
    <property type="component" value="Unassembled WGS sequence"/>
</dbReference>
<comment type="function">
    <text evidence="7">Key enzyme in folate metabolism. Catalyzes an essential reaction for de novo glycine and purine synthesis, and for DNA precursor synthesis.</text>
</comment>
<reference evidence="10 11" key="1">
    <citation type="submission" date="2014-12" db="EMBL/GenBank/DDBJ databases">
        <title>Comparative genomics of the lactic acid bacteria isolated from the honey bee gut.</title>
        <authorList>
            <person name="Ellegaard K.M."/>
            <person name="Tamarit D."/>
            <person name="Javelind E."/>
            <person name="Olofsson T."/>
            <person name="Andersson S.G."/>
            <person name="Vasquez A."/>
        </authorList>
    </citation>
    <scope>NUCLEOTIDE SEQUENCE [LARGE SCALE GENOMIC DNA]</scope>
    <source>
        <strain evidence="10 11">Hon2</strain>
    </source>
</reference>
<dbReference type="GO" id="GO:0050661">
    <property type="term" value="F:NADP binding"/>
    <property type="evidence" value="ECO:0007669"/>
    <property type="project" value="InterPro"/>
</dbReference>
<dbReference type="InterPro" id="IPR001796">
    <property type="entry name" value="DHFR_dom"/>
</dbReference>
<dbReference type="UniPathway" id="UPA00077">
    <property type="reaction ID" value="UER00158"/>
</dbReference>
<protein>
    <recommendedName>
        <fullName evidence="3 7">Dihydrofolate reductase</fullName>
        <ecNumber evidence="3 7">1.5.1.3</ecNumber>
    </recommendedName>
</protein>
<organism evidence="10 11">
    <name type="scientific">Bombilactobacillus mellis</name>
    <dbReference type="NCBI Taxonomy" id="1218508"/>
    <lineage>
        <taxon>Bacteria</taxon>
        <taxon>Bacillati</taxon>
        <taxon>Bacillota</taxon>
        <taxon>Bacilli</taxon>
        <taxon>Lactobacillales</taxon>
        <taxon>Lactobacillaceae</taxon>
        <taxon>Bombilactobacillus</taxon>
    </lineage>
</organism>
<dbReference type="PIRSF" id="PIRSF000194">
    <property type="entry name" value="DHFR"/>
    <property type="match status" value="1"/>
</dbReference>
<evidence type="ECO:0000256" key="4">
    <source>
        <dbReference type="ARBA" id="ARBA00022563"/>
    </source>
</evidence>
<dbReference type="InterPro" id="IPR012259">
    <property type="entry name" value="DHFR"/>
</dbReference>
<evidence type="ECO:0000259" key="9">
    <source>
        <dbReference type="PROSITE" id="PS51330"/>
    </source>
</evidence>
<evidence type="ECO:0000256" key="6">
    <source>
        <dbReference type="ARBA" id="ARBA00023002"/>
    </source>
</evidence>
<feature type="domain" description="DHFR" evidence="9">
    <location>
        <begin position="1"/>
        <end position="160"/>
    </location>
</feature>
<dbReference type="Pfam" id="PF00186">
    <property type="entry name" value="DHFR_1"/>
    <property type="match status" value="1"/>
</dbReference>